<evidence type="ECO:0000313" key="1">
    <source>
        <dbReference type="EMBL" id="QVQ58239.1"/>
    </source>
</evidence>
<name>A0A8E6L2A6_KLEPN</name>
<organism evidence="1">
    <name type="scientific">Klebsiella pneumoniae</name>
    <dbReference type="NCBI Taxonomy" id="573"/>
    <lineage>
        <taxon>Bacteria</taxon>
        <taxon>Pseudomonadati</taxon>
        <taxon>Pseudomonadota</taxon>
        <taxon>Gammaproteobacteria</taxon>
        <taxon>Enterobacterales</taxon>
        <taxon>Enterobacteriaceae</taxon>
        <taxon>Klebsiella/Raoultella group</taxon>
        <taxon>Klebsiella</taxon>
        <taxon>Klebsiella pneumoniae complex</taxon>
    </lineage>
</organism>
<reference evidence="1" key="1">
    <citation type="submission" date="2020-09" db="EMBL/GenBank/DDBJ databases">
        <authorList>
            <person name="Zhou D."/>
            <person name="Wang L."/>
        </authorList>
    </citation>
    <scope>NUCLEOTIDE SEQUENCE</scope>
    <source>
        <plasmid evidence="1">pW09308-HI3</plasmid>
    </source>
</reference>
<accession>A0A8E6L2A6</accession>
<sequence>MAGHRRLCRAGTTGVYCTRQLTHQVGAEGNGLLYAMSG</sequence>
<protein>
    <submittedName>
        <fullName evidence="1">Uncharacterized protein</fullName>
    </submittedName>
</protein>
<keyword evidence="1" id="KW-0614">Plasmid</keyword>
<geneLocation type="plasmid" evidence="1">
    <name>pW09308-HI3</name>
</geneLocation>
<dbReference type="AlphaFoldDB" id="A0A8E6L2A6"/>
<proteinExistence type="predicted"/>
<dbReference type="EMBL" id="MW013145">
    <property type="protein sequence ID" value="QVQ58239.1"/>
    <property type="molecule type" value="Genomic_DNA"/>
</dbReference>
<dbReference type="EMBL" id="MW013145">
    <property type="protein sequence ID" value="QVQ58238.1"/>
    <property type="molecule type" value="Genomic_DNA"/>
</dbReference>